<protein>
    <submittedName>
        <fullName evidence="1">Uncharacterized protein</fullName>
    </submittedName>
</protein>
<dbReference type="EMBL" id="LVYV01000056">
    <property type="protein sequence ID" value="KZD20410.1"/>
    <property type="molecule type" value="Genomic_DNA"/>
</dbReference>
<dbReference type="OrthoDB" id="8266225at2"/>
<proteinExistence type="predicted"/>
<dbReference type="AlphaFoldDB" id="A0A163X4P3"/>
<keyword evidence="2" id="KW-1185">Reference proteome</keyword>
<dbReference type="RefSeq" id="WP_068738776.1">
    <property type="nucleotide sequence ID" value="NZ_LVYV01000056.1"/>
</dbReference>
<dbReference type="Proteomes" id="UP000076574">
    <property type="component" value="Unassembled WGS sequence"/>
</dbReference>
<dbReference type="STRING" id="943830.A4A58_19470"/>
<gene>
    <name evidence="1" type="ORF">A4A58_19470</name>
</gene>
<accession>A0A163X4P3</accession>
<evidence type="ECO:0000313" key="1">
    <source>
        <dbReference type="EMBL" id="KZD20410.1"/>
    </source>
</evidence>
<reference evidence="1 2" key="1">
    <citation type="submission" date="2016-03" db="EMBL/GenBank/DDBJ databases">
        <title>Microsymbionts genomes from the relict species Vavilovia formosa (Stev.) Fed.</title>
        <authorList>
            <person name="Kopat V."/>
            <person name="Chirak E."/>
            <person name="Kimeklis A."/>
            <person name="Andronov E."/>
        </authorList>
    </citation>
    <scope>NUCLEOTIDE SEQUENCE [LARGE SCALE GENOMIC DNA]</scope>
    <source>
        <strain evidence="1 2">Vaf07</strain>
    </source>
</reference>
<comment type="caution">
    <text evidence="1">The sequence shown here is derived from an EMBL/GenBank/DDBJ whole genome shotgun (WGS) entry which is preliminary data.</text>
</comment>
<organism evidence="1 2">
    <name type="scientific">Tardiphaga robiniae</name>
    <dbReference type="NCBI Taxonomy" id="943830"/>
    <lineage>
        <taxon>Bacteria</taxon>
        <taxon>Pseudomonadati</taxon>
        <taxon>Pseudomonadota</taxon>
        <taxon>Alphaproteobacteria</taxon>
        <taxon>Hyphomicrobiales</taxon>
        <taxon>Nitrobacteraceae</taxon>
        <taxon>Tardiphaga</taxon>
    </lineage>
</organism>
<evidence type="ECO:0000313" key="2">
    <source>
        <dbReference type="Proteomes" id="UP000076574"/>
    </source>
</evidence>
<sequence>MLKKKATANELIWLFHEKLAGSNFPNAGIAIIPIGNGNWSALTNATERRHYPDLAKTVVRIEKQLRARYLLKEV</sequence>
<name>A0A163X4P3_9BRAD</name>